<evidence type="ECO:0000313" key="20">
    <source>
        <dbReference type="Proteomes" id="UP000199337"/>
    </source>
</evidence>
<dbReference type="InterPro" id="IPR036279">
    <property type="entry name" value="5-3_exonuclease_C_sf"/>
</dbReference>
<keyword evidence="9 16" id="KW-0378">Hydrolase</keyword>
<evidence type="ECO:0000313" key="19">
    <source>
        <dbReference type="EMBL" id="SFH35351.1"/>
    </source>
</evidence>
<keyword evidence="12 16" id="KW-0238">DNA-binding</keyword>
<dbReference type="InterPro" id="IPR019760">
    <property type="entry name" value="DNA-dir_DNA_pol_A_CS"/>
</dbReference>
<dbReference type="SUPFAM" id="SSF53098">
    <property type="entry name" value="Ribonuclease H-like"/>
    <property type="match status" value="1"/>
</dbReference>
<keyword evidence="5 16" id="KW-0548">Nucleotidyltransferase</keyword>
<sequence length="882" mass="99382">MSKNIFLIIDGNSLTHRAFHAIPLLTATDGTPTNAVYGFLNMFFKALDKIEPDYIAVTFDKGKTTFRHQDYADYKSTRKATPDELRTQFPLLKEALQCLRIKYLEMDNFEADDIIGTLTVLAEKNNINVVVLTGDRDLLQLVSPKVRVMLTQKGITEIQDYNEGKVWDRYGVSPPQITDIKGLMGDASDNIPGVPGIGEKTALKLIQEHGKVEDVIADLEKLPTRWRNKIAEYKEQALLSKQLATINCQVPINAEPDNFRWEGPDYPALLALFSKLEFKTLIRNIIERTTGGDKKAGNSFMQSMNKQAELDVYQVNYTIASNRDKLAKINNEVETNGYIALELAGAPSSGIMAAAIALENDKCFLLPECNKVECLNTITAICVNPKFKKICFSGKEAIWYLQSHNQQMMGLYFDITVASYLLNPGQSPKTLQDLALEHFDLVLPAKEANALPARADTVLRLYPLLHQKLVELGMDRLYYDVELPLISVLAEMEIEGVNINPVILQEMAKETEGQILNLEKEIYDLAGESFNINSPKQLGYILFEKMGLPVIKKTKTGYSTDASVLEELATTQVIAEKILEYRQIAKLKSTYVDGLFNLINPVTGRIHTTYHQDVTATGRLSSSDPNLQNIPIRLEQGRKIRKVFIPGREGNLILAADYSQIELRILAHMSADPNLVEAFLLGQDVHTRTAAEVFHLPIQEVTPELRNRAKAVNFGIVYGISDFGLARDLKVSRAEASSYIKSYFERYSGVKRFIDQKITEAKETGYATTMLNRRRYLPDLFSSNRIARAFGERTAINTPIQGSAADIIKLAMVRINNELKNRQMKTKMILQVHDELIFDVPQDELEKAKSIIREFMENALQLDVPLLVDIKVGPNWYDVRKV</sequence>
<evidence type="ECO:0000256" key="1">
    <source>
        <dbReference type="ARBA" id="ARBA00007705"/>
    </source>
</evidence>
<dbReference type="SUPFAM" id="SSF56672">
    <property type="entry name" value="DNA/RNA polymerases"/>
    <property type="match status" value="1"/>
</dbReference>
<dbReference type="SUPFAM" id="SSF47807">
    <property type="entry name" value="5' to 3' exonuclease, C-terminal subdomain"/>
    <property type="match status" value="1"/>
</dbReference>
<dbReference type="InterPro" id="IPR018320">
    <property type="entry name" value="DNA_polymerase_1"/>
</dbReference>
<dbReference type="PRINTS" id="PR00868">
    <property type="entry name" value="DNAPOLI"/>
</dbReference>
<dbReference type="EC" id="2.7.7.7" evidence="2 15"/>
<evidence type="ECO:0000256" key="3">
    <source>
        <dbReference type="ARBA" id="ARBA00020311"/>
    </source>
</evidence>
<keyword evidence="20" id="KW-1185">Reference proteome</keyword>
<accession>A0A1I2ZE17</accession>
<dbReference type="GO" id="GO:0006302">
    <property type="term" value="P:double-strand break repair"/>
    <property type="evidence" value="ECO:0007669"/>
    <property type="project" value="TreeGrafter"/>
</dbReference>
<dbReference type="Proteomes" id="UP000199337">
    <property type="component" value="Unassembled WGS sequence"/>
</dbReference>
<comment type="subunit">
    <text evidence="16">Single-chain monomer with multiple functions.</text>
</comment>
<dbReference type="CDD" id="cd06140">
    <property type="entry name" value="DNA_polA_I_Bacillus_like_exo"/>
    <property type="match status" value="1"/>
</dbReference>
<reference evidence="20" key="1">
    <citation type="submission" date="2016-10" db="EMBL/GenBank/DDBJ databases">
        <authorList>
            <person name="Varghese N."/>
            <person name="Submissions S."/>
        </authorList>
    </citation>
    <scope>NUCLEOTIDE SEQUENCE [LARGE SCALE GENOMIC DNA]</scope>
    <source>
        <strain evidence="20">DSM 17038</strain>
    </source>
</reference>
<keyword evidence="6 16" id="KW-0235">DNA replication</keyword>
<evidence type="ECO:0000256" key="4">
    <source>
        <dbReference type="ARBA" id="ARBA00022679"/>
    </source>
</evidence>
<dbReference type="InterPro" id="IPR020045">
    <property type="entry name" value="DNA_polI_H3TH"/>
</dbReference>
<dbReference type="RefSeq" id="WP_092475601.1">
    <property type="nucleotide sequence ID" value="NZ_FOOX01000026.1"/>
</dbReference>
<dbReference type="CDD" id="cd09898">
    <property type="entry name" value="H3TH_53EXO"/>
    <property type="match status" value="1"/>
</dbReference>
<keyword evidence="13 16" id="KW-0234">DNA repair</keyword>
<dbReference type="Gene3D" id="1.20.1060.10">
    <property type="entry name" value="Taq DNA Polymerase, Chain T, domain 4"/>
    <property type="match status" value="1"/>
</dbReference>
<dbReference type="InterPro" id="IPR008918">
    <property type="entry name" value="HhH2"/>
</dbReference>
<evidence type="ECO:0000256" key="8">
    <source>
        <dbReference type="ARBA" id="ARBA00022763"/>
    </source>
</evidence>
<feature type="domain" description="DNA-directed DNA polymerase family A palm" evidence="18">
    <location>
        <begin position="637"/>
        <end position="844"/>
    </location>
</feature>
<dbReference type="SMART" id="SM00482">
    <property type="entry name" value="POLAc"/>
    <property type="match status" value="1"/>
</dbReference>
<name>A0A1I2ZE17_9FIRM</name>
<dbReference type="InterPro" id="IPR001098">
    <property type="entry name" value="DNA-dir_DNA_pol_A_palm_dom"/>
</dbReference>
<dbReference type="InterPro" id="IPR036397">
    <property type="entry name" value="RNaseH_sf"/>
</dbReference>
<dbReference type="Pfam" id="PF22619">
    <property type="entry name" value="DNA_polI_exo1"/>
    <property type="match status" value="1"/>
</dbReference>
<dbReference type="SMART" id="SM00475">
    <property type="entry name" value="53EXOc"/>
    <property type="match status" value="1"/>
</dbReference>
<evidence type="ECO:0000256" key="14">
    <source>
        <dbReference type="ARBA" id="ARBA00049244"/>
    </source>
</evidence>
<dbReference type="FunFam" id="3.40.50.1010:FF:000001">
    <property type="entry name" value="DNA polymerase I"/>
    <property type="match status" value="1"/>
</dbReference>
<evidence type="ECO:0000256" key="13">
    <source>
        <dbReference type="ARBA" id="ARBA00023204"/>
    </source>
</evidence>
<dbReference type="GO" id="GO:0008409">
    <property type="term" value="F:5'-3' exonuclease activity"/>
    <property type="evidence" value="ECO:0007669"/>
    <property type="project" value="UniProtKB-UniRule"/>
</dbReference>
<proteinExistence type="inferred from homology"/>
<dbReference type="SMART" id="SM00279">
    <property type="entry name" value="HhH2"/>
    <property type="match status" value="1"/>
</dbReference>
<dbReference type="InterPro" id="IPR054690">
    <property type="entry name" value="DNA_polI_exonuclease"/>
</dbReference>
<evidence type="ECO:0000256" key="16">
    <source>
        <dbReference type="RuleBase" id="RU004460"/>
    </source>
</evidence>
<dbReference type="GO" id="GO:0006261">
    <property type="term" value="P:DNA-templated DNA replication"/>
    <property type="evidence" value="ECO:0007669"/>
    <property type="project" value="UniProtKB-UniRule"/>
</dbReference>
<gene>
    <name evidence="16" type="primary">polA</name>
    <name evidence="19" type="ORF">SAMN05660649_04871</name>
</gene>
<dbReference type="Gene3D" id="1.10.150.20">
    <property type="entry name" value="5' to 3' exonuclease, C-terminal subdomain"/>
    <property type="match status" value="2"/>
</dbReference>
<dbReference type="GO" id="GO:0003677">
    <property type="term" value="F:DNA binding"/>
    <property type="evidence" value="ECO:0007669"/>
    <property type="project" value="UniProtKB-UniRule"/>
</dbReference>
<evidence type="ECO:0000256" key="10">
    <source>
        <dbReference type="ARBA" id="ARBA00022839"/>
    </source>
</evidence>
<dbReference type="NCBIfam" id="TIGR00593">
    <property type="entry name" value="pola"/>
    <property type="match status" value="1"/>
</dbReference>
<evidence type="ECO:0000256" key="7">
    <source>
        <dbReference type="ARBA" id="ARBA00022722"/>
    </source>
</evidence>
<organism evidence="19 20">
    <name type="scientific">Desulfotruncus arcticus DSM 17038</name>
    <dbReference type="NCBI Taxonomy" id="1121424"/>
    <lineage>
        <taxon>Bacteria</taxon>
        <taxon>Bacillati</taxon>
        <taxon>Bacillota</taxon>
        <taxon>Clostridia</taxon>
        <taxon>Eubacteriales</taxon>
        <taxon>Desulfallaceae</taxon>
        <taxon>Desulfotruncus</taxon>
    </lineage>
</organism>
<dbReference type="SUPFAM" id="SSF88723">
    <property type="entry name" value="PIN domain-like"/>
    <property type="match status" value="1"/>
</dbReference>
<dbReference type="NCBIfam" id="NF004397">
    <property type="entry name" value="PRK05755.1"/>
    <property type="match status" value="1"/>
</dbReference>
<comment type="function">
    <text evidence="16">In addition to polymerase activity, this DNA polymerase exhibits 5'-3' exonuclease activity.</text>
</comment>
<evidence type="ECO:0000259" key="17">
    <source>
        <dbReference type="SMART" id="SM00475"/>
    </source>
</evidence>
<keyword evidence="4 16" id="KW-0808">Transferase</keyword>
<dbReference type="FunFam" id="1.10.150.20:FF:000003">
    <property type="entry name" value="DNA polymerase I"/>
    <property type="match status" value="1"/>
</dbReference>
<dbReference type="Pfam" id="PF00476">
    <property type="entry name" value="DNA_pol_A"/>
    <property type="match status" value="1"/>
</dbReference>
<feature type="domain" description="5'-3' exonuclease" evidence="17">
    <location>
        <begin position="2"/>
        <end position="262"/>
    </location>
</feature>
<dbReference type="OrthoDB" id="9806424at2"/>
<dbReference type="InterPro" id="IPR029060">
    <property type="entry name" value="PIN-like_dom_sf"/>
</dbReference>
<evidence type="ECO:0000256" key="15">
    <source>
        <dbReference type="NCBIfam" id="TIGR00593"/>
    </source>
</evidence>
<dbReference type="Pfam" id="PF01367">
    <property type="entry name" value="5_3_exonuc"/>
    <property type="match status" value="1"/>
</dbReference>
<comment type="similarity">
    <text evidence="1 16">Belongs to the DNA polymerase type-A family.</text>
</comment>
<dbReference type="InterPro" id="IPR002421">
    <property type="entry name" value="5-3_exonuclease"/>
</dbReference>
<keyword evidence="8 16" id="KW-0227">DNA damage</keyword>
<dbReference type="Gene3D" id="3.40.50.1010">
    <property type="entry name" value="5'-nuclease"/>
    <property type="match status" value="1"/>
</dbReference>
<dbReference type="CDD" id="cd09859">
    <property type="entry name" value="PIN_53EXO"/>
    <property type="match status" value="1"/>
</dbReference>
<dbReference type="PANTHER" id="PTHR10133:SF27">
    <property type="entry name" value="DNA POLYMERASE NU"/>
    <property type="match status" value="1"/>
</dbReference>
<evidence type="ECO:0000259" key="18">
    <source>
        <dbReference type="SMART" id="SM00482"/>
    </source>
</evidence>
<keyword evidence="10 16" id="KW-0269">Exonuclease</keyword>
<dbReference type="Gene3D" id="3.30.70.370">
    <property type="match status" value="1"/>
</dbReference>
<evidence type="ECO:0000256" key="2">
    <source>
        <dbReference type="ARBA" id="ARBA00012417"/>
    </source>
</evidence>
<evidence type="ECO:0000256" key="6">
    <source>
        <dbReference type="ARBA" id="ARBA00022705"/>
    </source>
</evidence>
<dbReference type="FunFam" id="1.10.150.20:FF:000002">
    <property type="entry name" value="DNA polymerase I"/>
    <property type="match status" value="1"/>
</dbReference>
<keyword evidence="11 16" id="KW-0239">DNA-directed DNA polymerase</keyword>
<dbReference type="STRING" id="341036.SAMN05660649_04871"/>
<evidence type="ECO:0000256" key="11">
    <source>
        <dbReference type="ARBA" id="ARBA00022932"/>
    </source>
</evidence>
<dbReference type="InterPro" id="IPR012337">
    <property type="entry name" value="RNaseH-like_sf"/>
</dbReference>
<dbReference type="AlphaFoldDB" id="A0A1I2ZE17"/>
<dbReference type="EMBL" id="FOOX01000026">
    <property type="protein sequence ID" value="SFH35351.1"/>
    <property type="molecule type" value="Genomic_DNA"/>
</dbReference>
<evidence type="ECO:0000256" key="5">
    <source>
        <dbReference type="ARBA" id="ARBA00022695"/>
    </source>
</evidence>
<keyword evidence="7" id="KW-0540">Nuclease</keyword>
<dbReference type="Gene3D" id="3.30.420.10">
    <property type="entry name" value="Ribonuclease H-like superfamily/Ribonuclease H"/>
    <property type="match status" value="1"/>
</dbReference>
<dbReference type="InterPro" id="IPR002298">
    <property type="entry name" value="DNA_polymerase_A"/>
</dbReference>
<dbReference type="PROSITE" id="PS00447">
    <property type="entry name" value="DNA_POLYMERASE_A"/>
    <property type="match status" value="1"/>
</dbReference>
<evidence type="ECO:0000256" key="9">
    <source>
        <dbReference type="ARBA" id="ARBA00022801"/>
    </source>
</evidence>
<dbReference type="FunFam" id="1.20.1060.10:FF:000001">
    <property type="entry name" value="DNA polymerase I"/>
    <property type="match status" value="1"/>
</dbReference>
<dbReference type="InterPro" id="IPR043502">
    <property type="entry name" value="DNA/RNA_pol_sf"/>
</dbReference>
<evidence type="ECO:0000256" key="12">
    <source>
        <dbReference type="ARBA" id="ARBA00023125"/>
    </source>
</evidence>
<comment type="catalytic activity">
    <reaction evidence="14 16">
        <text>DNA(n) + a 2'-deoxyribonucleoside 5'-triphosphate = DNA(n+1) + diphosphate</text>
        <dbReference type="Rhea" id="RHEA:22508"/>
        <dbReference type="Rhea" id="RHEA-COMP:17339"/>
        <dbReference type="Rhea" id="RHEA-COMP:17340"/>
        <dbReference type="ChEBI" id="CHEBI:33019"/>
        <dbReference type="ChEBI" id="CHEBI:61560"/>
        <dbReference type="ChEBI" id="CHEBI:173112"/>
        <dbReference type="EC" id="2.7.7.7"/>
    </reaction>
</comment>
<dbReference type="GO" id="GO:0003887">
    <property type="term" value="F:DNA-directed DNA polymerase activity"/>
    <property type="evidence" value="ECO:0007669"/>
    <property type="project" value="UniProtKB-UniRule"/>
</dbReference>
<dbReference type="InterPro" id="IPR020046">
    <property type="entry name" value="5-3_exonucl_a-hlix_arch_N"/>
</dbReference>
<dbReference type="PANTHER" id="PTHR10133">
    <property type="entry name" value="DNA POLYMERASE I"/>
    <property type="match status" value="1"/>
</dbReference>
<protein>
    <recommendedName>
        <fullName evidence="3 15">DNA polymerase I</fullName>
        <ecNumber evidence="2 15">2.7.7.7</ecNumber>
    </recommendedName>
</protein>
<dbReference type="CDD" id="cd08637">
    <property type="entry name" value="DNA_pol_A_pol_I_C"/>
    <property type="match status" value="1"/>
</dbReference>
<dbReference type="Pfam" id="PF02739">
    <property type="entry name" value="5_3_exonuc_N"/>
    <property type="match status" value="1"/>
</dbReference>